<feature type="region of interest" description="Disordered" evidence="1">
    <location>
        <begin position="50"/>
        <end position="223"/>
    </location>
</feature>
<dbReference type="AlphaFoldDB" id="A0A9J7MBT9"/>
<dbReference type="SUPFAM" id="SSF53098">
    <property type="entry name" value="Ribonuclease H-like"/>
    <property type="match status" value="1"/>
</dbReference>
<feature type="compositionally biased region" description="Low complexity" evidence="1">
    <location>
        <begin position="119"/>
        <end position="219"/>
    </location>
</feature>
<dbReference type="PANTHER" id="PTHR45749">
    <property type="match status" value="1"/>
</dbReference>
<dbReference type="Pfam" id="PF05699">
    <property type="entry name" value="Dimer_Tnp_hAT"/>
    <property type="match status" value="1"/>
</dbReference>
<evidence type="ECO:0000259" key="2">
    <source>
        <dbReference type="Pfam" id="PF05699"/>
    </source>
</evidence>
<dbReference type="KEGG" id="bfo:118431176"/>
<keyword evidence="4" id="KW-1185">Reference proteome</keyword>
<feature type="compositionally biased region" description="Polar residues" evidence="1">
    <location>
        <begin position="97"/>
        <end position="111"/>
    </location>
</feature>
<feature type="domain" description="HAT C-terminal dimerisation" evidence="2">
    <location>
        <begin position="849"/>
        <end position="907"/>
    </location>
</feature>
<reference evidence="5" key="2">
    <citation type="submission" date="2025-08" db="UniProtKB">
        <authorList>
            <consortium name="RefSeq"/>
        </authorList>
    </citation>
    <scope>IDENTIFICATION</scope>
    <source>
        <strain evidence="5">S238N-H82</strain>
        <tissue evidence="5">Testes</tissue>
    </source>
</reference>
<protein>
    <submittedName>
        <fullName evidence="5">Zinc finger MYM-type protein 1-like</fullName>
    </submittedName>
</protein>
<dbReference type="PANTHER" id="PTHR45749:SF21">
    <property type="entry name" value="DUF4371 DOMAIN-CONTAINING PROTEIN"/>
    <property type="match status" value="1"/>
</dbReference>
<dbReference type="RefSeq" id="XP_035698186.1">
    <property type="nucleotide sequence ID" value="XM_035842293.1"/>
</dbReference>
<dbReference type="Pfam" id="PF14291">
    <property type="entry name" value="DUF4371"/>
    <property type="match status" value="1"/>
</dbReference>
<accession>A0A9J7MBT9</accession>
<dbReference type="InterPro" id="IPR008906">
    <property type="entry name" value="HATC_C_dom"/>
</dbReference>
<sequence>MEESVTLSPVLFGVPRSLSEILGKKSKIPSGQCGQGKFSPATLGRVLIMAPKRKAAPERKTSRKKPTMSSIESFFARVPQQENNNNNADDSRRGELQNKSSDTETTVTTQMTSAETEKAPPTATTQMTSAETEKAPTTATTQMTSAETEKAPTTATTQMTSAETEKAPTTATTQMTSAETEKAPTTATTQMTSAETEKAPTTATTQMTSEDTETETPTSANCDCKGCTMKGPTAFQPKDPAVLGTFQNKGRKFLSSWYTDRGWVTLCTQRRKVFCATCRYATQRKLFALSTKVEPAFVTTGFDNYKKAIDKFDTHAESDAHKEAVMKCSAVSGPSISSHINSQITGQQQLHRDGLLKQLTALRYLLRQGLAVRGHLDKDGNLYHLLQTWAADSDVVRSWLQQSRFMSHDTINELITLMGHNVLRSVLERINGNDPAWFAIIADEATDVACNEQLNISIRYVDSNYEVHEDSLGLYQLPSTNAATITNAIKDTLLRTGIPLKLCRGQAYDGAANMQGHRSGVATRIRSEEPAAVPVHCWAHSLNLCLQDVCRQIVSIRDAIDIAKEIDRLINYSPKRKTLFHQLAASGDNDSSGTVKPLCPTRWTVRTEALNSILSNYGTIMDTMHEVNVTTRDDYGLKAGGVLTALEKFDTLFAIRFGHRLFSAAEEVSKTLQKKDLSVQEAVSSVNALKEHYGRLRTDEAFDTFFSATEETARGLDLGKPALPRYRRQPRRLDEGSDPHRHATPKDFYRQVFFQACDLLIGELSQRFDQDFLKPVVAMEKVLLEAANGNDFSGHMDEVMSSVFANDLDQRKLTIHLSMLPDIVKQELPDVKKVTSIRTICSAMSAGSHRTTFSQTHKLLRLYLTIPITSSTSERAFSSLKRLLTYLRSSMTEQRLNNCMLLHVHKDIVDTMDLNAIVTDFVSLNEERMRYFGK</sequence>
<dbReference type="GO" id="GO:0046983">
    <property type="term" value="F:protein dimerization activity"/>
    <property type="evidence" value="ECO:0007669"/>
    <property type="project" value="InterPro"/>
</dbReference>
<evidence type="ECO:0000259" key="3">
    <source>
        <dbReference type="Pfam" id="PF14291"/>
    </source>
</evidence>
<dbReference type="InterPro" id="IPR012337">
    <property type="entry name" value="RNaseH-like_sf"/>
</dbReference>
<feature type="domain" description="DUF4371" evidence="3">
    <location>
        <begin position="296"/>
        <end position="518"/>
    </location>
</feature>
<dbReference type="OMA" id="QFSTYFM"/>
<dbReference type="InterPro" id="IPR025398">
    <property type="entry name" value="DUF4371"/>
</dbReference>
<evidence type="ECO:0000313" key="5">
    <source>
        <dbReference type="RefSeq" id="XP_035698186.1"/>
    </source>
</evidence>
<evidence type="ECO:0000256" key="1">
    <source>
        <dbReference type="SAM" id="MobiDB-lite"/>
    </source>
</evidence>
<dbReference type="OrthoDB" id="10046160at2759"/>
<gene>
    <name evidence="5" type="primary">LOC118431176</name>
</gene>
<dbReference type="Proteomes" id="UP000001554">
    <property type="component" value="Chromosome 14"/>
</dbReference>
<proteinExistence type="predicted"/>
<reference evidence="4" key="1">
    <citation type="journal article" date="2020" name="Nat. Ecol. Evol.">
        <title>Deeply conserved synteny resolves early events in vertebrate evolution.</title>
        <authorList>
            <person name="Simakov O."/>
            <person name="Marletaz F."/>
            <person name="Yue J.X."/>
            <person name="O'Connell B."/>
            <person name="Jenkins J."/>
            <person name="Brandt A."/>
            <person name="Calef R."/>
            <person name="Tung C.H."/>
            <person name="Huang T.K."/>
            <person name="Schmutz J."/>
            <person name="Satoh N."/>
            <person name="Yu J.K."/>
            <person name="Putnam N.H."/>
            <person name="Green R.E."/>
            <person name="Rokhsar D.S."/>
        </authorList>
    </citation>
    <scope>NUCLEOTIDE SEQUENCE [LARGE SCALE GENOMIC DNA]</scope>
    <source>
        <strain evidence="4">S238N-H82</strain>
    </source>
</reference>
<organism evidence="4 5">
    <name type="scientific">Branchiostoma floridae</name>
    <name type="common">Florida lancelet</name>
    <name type="synonym">Amphioxus</name>
    <dbReference type="NCBI Taxonomy" id="7739"/>
    <lineage>
        <taxon>Eukaryota</taxon>
        <taxon>Metazoa</taxon>
        <taxon>Chordata</taxon>
        <taxon>Cephalochordata</taxon>
        <taxon>Leptocardii</taxon>
        <taxon>Amphioxiformes</taxon>
        <taxon>Branchiostomatidae</taxon>
        <taxon>Branchiostoma</taxon>
    </lineage>
</organism>
<name>A0A9J7MBT9_BRAFL</name>
<dbReference type="GeneID" id="118431176"/>
<evidence type="ECO:0000313" key="4">
    <source>
        <dbReference type="Proteomes" id="UP000001554"/>
    </source>
</evidence>